<protein>
    <recommendedName>
        <fullName evidence="1">Phloem filament PP1 domain-containing protein</fullName>
    </recommendedName>
</protein>
<dbReference type="InterPro" id="IPR046350">
    <property type="entry name" value="Cystatin_sf"/>
</dbReference>
<evidence type="ECO:0000313" key="2">
    <source>
        <dbReference type="EMBL" id="CAK9309245.1"/>
    </source>
</evidence>
<evidence type="ECO:0000259" key="1">
    <source>
        <dbReference type="Pfam" id="PF07430"/>
    </source>
</evidence>
<dbReference type="PANTHER" id="PTHR47116">
    <property type="entry name" value="PHLOEM FILAMENT PROTEIN"/>
    <property type="match status" value="1"/>
</dbReference>
<dbReference type="Gene3D" id="3.10.450.10">
    <property type="match status" value="2"/>
</dbReference>
<organism evidence="2 3">
    <name type="scientific">Citrullus colocynthis</name>
    <name type="common">colocynth</name>
    <dbReference type="NCBI Taxonomy" id="252529"/>
    <lineage>
        <taxon>Eukaryota</taxon>
        <taxon>Viridiplantae</taxon>
        <taxon>Streptophyta</taxon>
        <taxon>Embryophyta</taxon>
        <taxon>Tracheophyta</taxon>
        <taxon>Spermatophyta</taxon>
        <taxon>Magnoliopsida</taxon>
        <taxon>eudicotyledons</taxon>
        <taxon>Gunneridae</taxon>
        <taxon>Pentapetalae</taxon>
        <taxon>rosids</taxon>
        <taxon>fabids</taxon>
        <taxon>Cucurbitales</taxon>
        <taxon>Cucurbitaceae</taxon>
        <taxon>Benincaseae</taxon>
        <taxon>Citrullus</taxon>
    </lineage>
</organism>
<dbReference type="Proteomes" id="UP001642487">
    <property type="component" value="Chromosome 1"/>
</dbReference>
<dbReference type="EMBL" id="OZ021735">
    <property type="protein sequence ID" value="CAK9309245.1"/>
    <property type="molecule type" value="Genomic_DNA"/>
</dbReference>
<feature type="domain" description="Phloem filament PP1" evidence="1">
    <location>
        <begin position="18"/>
        <end position="91"/>
    </location>
</feature>
<sequence>MSNLPEWVPYPDLGTVCVLGIANFSVDENNRRTGADLKLKQVLWGAYKEIDDETLKHFVYIETINGKGEIGYYGAEVLVQEKDGKKVNSLIYFDPVYQDTKDPSIFWRRIPNVLEISVEDVARFAVDTHNSNNDDNLVYISTVEGWFYEVSPNTIRYELFIQAKDCFGRVRIYRAVVLEVTLLPEKIRTLEYFKITPRKC</sequence>
<keyword evidence="3" id="KW-1185">Reference proteome</keyword>
<dbReference type="Pfam" id="PF07430">
    <property type="entry name" value="PP1"/>
    <property type="match status" value="2"/>
</dbReference>
<accession>A0ABP0XRA6</accession>
<dbReference type="SUPFAM" id="SSF54403">
    <property type="entry name" value="Cystatin/monellin"/>
    <property type="match status" value="2"/>
</dbReference>
<dbReference type="InterPro" id="IPR009994">
    <property type="entry name" value="PP1"/>
</dbReference>
<gene>
    <name evidence="2" type="ORF">CITCOLO1_LOCUS791</name>
</gene>
<feature type="domain" description="Phloem filament PP1" evidence="1">
    <location>
        <begin position="118"/>
        <end position="193"/>
    </location>
</feature>
<dbReference type="InterPro" id="IPR027214">
    <property type="entry name" value="Cystatin"/>
</dbReference>
<name>A0ABP0XRA6_9ROSI</name>
<evidence type="ECO:0000313" key="3">
    <source>
        <dbReference type="Proteomes" id="UP001642487"/>
    </source>
</evidence>
<reference evidence="2 3" key="1">
    <citation type="submission" date="2024-03" db="EMBL/GenBank/DDBJ databases">
        <authorList>
            <person name="Gkanogiannis A."/>
            <person name="Becerra Lopez-Lavalle L."/>
        </authorList>
    </citation>
    <scope>NUCLEOTIDE SEQUENCE [LARGE SCALE GENOMIC DNA]</scope>
</reference>
<proteinExistence type="predicted"/>